<dbReference type="GO" id="GO:0009252">
    <property type="term" value="P:peptidoglycan biosynthetic process"/>
    <property type="evidence" value="ECO:0007669"/>
    <property type="project" value="InterPro"/>
</dbReference>
<evidence type="ECO:0000256" key="3">
    <source>
        <dbReference type="ARBA" id="ARBA00022692"/>
    </source>
</evidence>
<dbReference type="PANTHER" id="PTHR30474:SF13">
    <property type="entry name" value="STAGE V SPORULATION PROTEIN E"/>
    <property type="match status" value="1"/>
</dbReference>
<evidence type="ECO:0000256" key="7">
    <source>
        <dbReference type="SAM" id="Phobius"/>
    </source>
</evidence>
<keyword evidence="5 7" id="KW-1133">Transmembrane helix</keyword>
<feature type="transmembrane region" description="Helical" evidence="7">
    <location>
        <begin position="351"/>
        <end position="372"/>
    </location>
</feature>
<feature type="transmembrane region" description="Helical" evidence="7">
    <location>
        <begin position="21"/>
        <end position="42"/>
    </location>
</feature>
<keyword evidence="2" id="KW-1003">Cell membrane</keyword>
<dbReference type="InterPro" id="IPR001182">
    <property type="entry name" value="FtsW/RodA"/>
</dbReference>
<dbReference type="GO" id="GO:0032153">
    <property type="term" value="C:cell division site"/>
    <property type="evidence" value="ECO:0007669"/>
    <property type="project" value="TreeGrafter"/>
</dbReference>
<evidence type="ECO:0000313" key="8">
    <source>
        <dbReference type="EMBL" id="MRH42166.1"/>
    </source>
</evidence>
<dbReference type="GO" id="GO:0051301">
    <property type="term" value="P:cell division"/>
    <property type="evidence" value="ECO:0007669"/>
    <property type="project" value="InterPro"/>
</dbReference>
<dbReference type="InterPro" id="IPR018365">
    <property type="entry name" value="Cell_cycle_FtsW-rel_CS"/>
</dbReference>
<dbReference type="RefSeq" id="WP_153735965.1">
    <property type="nucleotide sequence ID" value="NZ_WJNG01000004.1"/>
</dbReference>
<dbReference type="GO" id="GO:0008360">
    <property type="term" value="P:regulation of cell shape"/>
    <property type="evidence" value="ECO:0007669"/>
    <property type="project" value="UniProtKB-KW"/>
</dbReference>
<dbReference type="AlphaFoldDB" id="A0A6A8DCA4"/>
<feature type="transmembrane region" description="Helical" evidence="7">
    <location>
        <begin position="155"/>
        <end position="172"/>
    </location>
</feature>
<dbReference type="Pfam" id="PF01098">
    <property type="entry name" value="FTSW_RODA_SPOVE"/>
    <property type="match status" value="1"/>
</dbReference>
<keyword evidence="3 7" id="KW-0812">Transmembrane</keyword>
<name>A0A6A8DCA4_9BACI</name>
<feature type="transmembrane region" description="Helical" evidence="7">
    <location>
        <begin position="314"/>
        <end position="339"/>
    </location>
</feature>
<keyword evidence="6 7" id="KW-0472">Membrane</keyword>
<dbReference type="NCBIfam" id="TIGR02614">
    <property type="entry name" value="ftsW"/>
    <property type="match status" value="1"/>
</dbReference>
<evidence type="ECO:0000256" key="6">
    <source>
        <dbReference type="ARBA" id="ARBA00023136"/>
    </source>
</evidence>
<organism evidence="8 9">
    <name type="scientific">Aquibacillus halophilus</name>
    <dbReference type="NCBI Taxonomy" id="930132"/>
    <lineage>
        <taxon>Bacteria</taxon>
        <taxon>Bacillati</taxon>
        <taxon>Bacillota</taxon>
        <taxon>Bacilli</taxon>
        <taxon>Bacillales</taxon>
        <taxon>Bacillaceae</taxon>
        <taxon>Aquibacillus</taxon>
    </lineage>
</organism>
<dbReference type="NCBIfam" id="TIGR02615">
    <property type="entry name" value="spoVE"/>
    <property type="match status" value="1"/>
</dbReference>
<feature type="transmembrane region" description="Helical" evidence="7">
    <location>
        <begin position="276"/>
        <end position="302"/>
    </location>
</feature>
<dbReference type="InterPro" id="IPR013437">
    <property type="entry name" value="FtsW"/>
</dbReference>
<evidence type="ECO:0000256" key="5">
    <source>
        <dbReference type="ARBA" id="ARBA00022989"/>
    </source>
</evidence>
<accession>A0A6A8DCA4</accession>
<dbReference type="PROSITE" id="PS00428">
    <property type="entry name" value="FTSW_RODA_SPOVE"/>
    <property type="match status" value="1"/>
</dbReference>
<feature type="transmembrane region" description="Helical" evidence="7">
    <location>
        <begin position="178"/>
        <end position="195"/>
    </location>
</feature>
<dbReference type="InterPro" id="IPR013438">
    <property type="entry name" value="SpoVE"/>
</dbReference>
<dbReference type="GO" id="GO:0005886">
    <property type="term" value="C:plasma membrane"/>
    <property type="evidence" value="ECO:0007669"/>
    <property type="project" value="UniProtKB-SubCell"/>
</dbReference>
<comment type="caution">
    <text evidence="8">The sequence shown here is derived from an EMBL/GenBank/DDBJ whole genome shotgun (WGS) entry which is preliminary data.</text>
</comment>
<evidence type="ECO:0000256" key="4">
    <source>
        <dbReference type="ARBA" id="ARBA00022960"/>
    </source>
</evidence>
<evidence type="ECO:0000256" key="2">
    <source>
        <dbReference type="ARBA" id="ARBA00022475"/>
    </source>
</evidence>
<dbReference type="EMBL" id="WJNG01000004">
    <property type="protein sequence ID" value="MRH42166.1"/>
    <property type="molecule type" value="Genomic_DNA"/>
</dbReference>
<keyword evidence="4" id="KW-0133">Cell shape</keyword>
<feature type="transmembrane region" description="Helical" evidence="7">
    <location>
        <begin position="90"/>
        <end position="108"/>
    </location>
</feature>
<protein>
    <submittedName>
        <fullName evidence="8">Stage V sporulation protein E</fullName>
    </submittedName>
</protein>
<reference evidence="8" key="1">
    <citation type="submission" date="2019-11" db="EMBL/GenBank/DDBJ databases">
        <authorList>
            <person name="Li J."/>
        </authorList>
    </citation>
    <scope>NUCLEOTIDE SEQUENCE</scope>
    <source>
        <strain evidence="8">B6B</strain>
    </source>
</reference>
<dbReference type="GO" id="GO:0015648">
    <property type="term" value="F:lipid-linked peptidoglycan transporter activity"/>
    <property type="evidence" value="ECO:0007669"/>
    <property type="project" value="TreeGrafter"/>
</dbReference>
<evidence type="ECO:0000256" key="1">
    <source>
        <dbReference type="ARBA" id="ARBA00004651"/>
    </source>
</evidence>
<feature type="transmembrane region" description="Helical" evidence="7">
    <location>
        <begin position="120"/>
        <end position="143"/>
    </location>
</feature>
<keyword evidence="9" id="KW-1185">Reference proteome</keyword>
<comment type="subcellular location">
    <subcellularLocation>
        <location evidence="1">Cell membrane</location>
        <topology evidence="1">Multi-pass membrane protein</topology>
    </subcellularLocation>
</comment>
<dbReference type="OrthoDB" id="9768187at2"/>
<sequence length="378" mass="41305">MFRKWGVFLSKSKQKSLNAPDLLLTISIFTLLIVGVIMVYSASAIWADYKFNDSFYFAKRQLLFAITGILAMFFIMNIPYLTWRKYANPILIVCFILLIAVLIPGIGLERGGARSWIGVGAFSIQPAEFMKLGLIVFLSTYLANNQKYITSFSKGFIPSLLLIFVAFGLIMLQPDLGTGVVLVLTCLVMIFVAGARISHFIGLGIIGLVGFLGLIISAPYRINRITAFLNPWEDPLGNGFQIIQSLYAIGPGGLMGMGLGQSLQKFFYLPEPHNDFIFAILAEELGFIGGTFILLVFLLLLWRGIRVSLAAPDTFGSLLGLGIIGMISLQVMINISVVIGLIPVTGITLPFLSYGGSSLTLTLCSIGILLNISRYAKL</sequence>
<feature type="transmembrane region" description="Helical" evidence="7">
    <location>
        <begin position="200"/>
        <end position="222"/>
    </location>
</feature>
<gene>
    <name evidence="8" type="primary">spoVE</name>
    <name evidence="8" type="ORF">GH741_05680</name>
</gene>
<proteinExistence type="predicted"/>
<dbReference type="PANTHER" id="PTHR30474">
    <property type="entry name" value="CELL CYCLE PROTEIN"/>
    <property type="match status" value="1"/>
</dbReference>
<evidence type="ECO:0000313" key="9">
    <source>
        <dbReference type="Proteomes" id="UP000799092"/>
    </source>
</evidence>
<feature type="transmembrane region" description="Helical" evidence="7">
    <location>
        <begin position="62"/>
        <end position="83"/>
    </location>
</feature>
<dbReference type="Proteomes" id="UP000799092">
    <property type="component" value="Unassembled WGS sequence"/>
</dbReference>